<dbReference type="Proteomes" id="UP000765160">
    <property type="component" value="Unassembled WGS sequence"/>
</dbReference>
<gene>
    <name evidence="1" type="ORF">HB662_02305</name>
</gene>
<dbReference type="Gene3D" id="2.160.20.10">
    <property type="entry name" value="Single-stranded right-handed beta-helix, Pectin lyase-like"/>
    <property type="match status" value="1"/>
</dbReference>
<comment type="caution">
    <text evidence="1">The sequence shown here is derived from an EMBL/GenBank/DDBJ whole genome shotgun (WGS) entry which is preliminary data.</text>
</comment>
<reference evidence="1 2" key="1">
    <citation type="submission" date="2020-03" db="EMBL/GenBank/DDBJ databases">
        <title>Roseomonas selenitidurans sp. nov. isolated from soil.</title>
        <authorList>
            <person name="Liu H."/>
        </authorList>
    </citation>
    <scope>NUCLEOTIDE SEQUENCE [LARGE SCALE GENOMIC DNA]</scope>
    <source>
        <strain evidence="1 2">JCM 15073</strain>
    </source>
</reference>
<dbReference type="RefSeq" id="WP_168046719.1">
    <property type="nucleotide sequence ID" value="NZ_JAATJR010000001.1"/>
</dbReference>
<dbReference type="InterPro" id="IPR011050">
    <property type="entry name" value="Pectin_lyase_fold/virulence"/>
</dbReference>
<organism evidence="1 2">
    <name type="scientific">Falsiroseomonas frigidaquae</name>
    <dbReference type="NCBI Taxonomy" id="487318"/>
    <lineage>
        <taxon>Bacteria</taxon>
        <taxon>Pseudomonadati</taxon>
        <taxon>Pseudomonadota</taxon>
        <taxon>Alphaproteobacteria</taxon>
        <taxon>Acetobacterales</taxon>
        <taxon>Roseomonadaceae</taxon>
        <taxon>Falsiroseomonas</taxon>
    </lineage>
</organism>
<protein>
    <recommendedName>
        <fullName evidence="3">Pectate lyase superfamily protein domain-containing protein</fullName>
    </recommendedName>
</protein>
<sequence length="582" mass="60585">MPGDVSPLLVQDTWSLPEEPAAEDSALLCVGRNRKFARTPFGIIETLARAAVVASVTAAGVSAQAAAGSAHAAAASAATAATAGATAGASAGAMTGAAAGAAAAEAAVVFGNVATIAALRSVQQAALPDGFGVMVRGYHADHDGGGGPYVWKPASTAADNGGTVIRPDALTSLQAGRWVRSMYGLNPTPQMFGAKCNGTSDDAPAIQAASNASKVLWFPDASYLFKSQVVLTNSVSHWEGLGGHYPGSTTAPGPRLVYHADLGSAPMIDCQTNAVFAKLGFRGPSRSVGTAVRCKRVPGDASYEDTDVAFVDCNWTQFSVPIEHWMRGLHVNRCGFGICNNAVRLNWDDANVIDDPDNPFDMLPFGWRAIRFELNRLHLVTTAIVNVGNNAQYLRGLSVIGNKQDAGDRLFIGGLMSGLFANNTCDQTNAIAIEFTTHVEDVSLADNELTGGGGQGTEPESLIAFRETVGCFSLTGGKLVGATKYGVSFSKDVAGGSISGVKFLEIGTPDDSTQACVRFFGDVQDVAIGGGNHFRPRYLAHAIRGTTSKSWAGVVVQGNTRDRTKTWVTNSYTDGGNNSIQA</sequence>
<proteinExistence type="predicted"/>
<dbReference type="EMBL" id="JAAVTX010000001">
    <property type="protein sequence ID" value="NKE43592.1"/>
    <property type="molecule type" value="Genomic_DNA"/>
</dbReference>
<name>A0ABX1ESQ4_9PROT</name>
<dbReference type="SUPFAM" id="SSF51126">
    <property type="entry name" value="Pectin lyase-like"/>
    <property type="match status" value="1"/>
</dbReference>
<accession>A0ABX1ESQ4</accession>
<keyword evidence="2" id="KW-1185">Reference proteome</keyword>
<dbReference type="InterPro" id="IPR012334">
    <property type="entry name" value="Pectin_lyas_fold"/>
</dbReference>
<evidence type="ECO:0000313" key="1">
    <source>
        <dbReference type="EMBL" id="NKE43592.1"/>
    </source>
</evidence>
<evidence type="ECO:0008006" key="3">
    <source>
        <dbReference type="Google" id="ProtNLM"/>
    </source>
</evidence>
<evidence type="ECO:0000313" key="2">
    <source>
        <dbReference type="Proteomes" id="UP000765160"/>
    </source>
</evidence>